<name>A0ABU9C3R0_9BURK</name>
<dbReference type="Gene3D" id="3.30.450.40">
    <property type="match status" value="1"/>
</dbReference>
<accession>A0ABU9C3R0</accession>
<dbReference type="InterPro" id="IPR036388">
    <property type="entry name" value="WH-like_DNA-bd_sf"/>
</dbReference>
<keyword evidence="3" id="KW-0804">Transcription</keyword>
<evidence type="ECO:0000259" key="4">
    <source>
        <dbReference type="PROSITE" id="PS51077"/>
    </source>
</evidence>
<dbReference type="EMBL" id="JBBUTI010000005">
    <property type="protein sequence ID" value="MEK8046266.1"/>
    <property type="molecule type" value="Genomic_DNA"/>
</dbReference>
<dbReference type="InterPro" id="IPR029016">
    <property type="entry name" value="GAF-like_dom_sf"/>
</dbReference>
<dbReference type="InterPro" id="IPR005471">
    <property type="entry name" value="Tscrpt_reg_IclR_N"/>
</dbReference>
<dbReference type="PANTHER" id="PTHR30136">
    <property type="entry name" value="HELIX-TURN-HELIX TRANSCRIPTIONAL REGULATOR, ICLR FAMILY"/>
    <property type="match status" value="1"/>
</dbReference>
<proteinExistence type="predicted"/>
<dbReference type="InterPro" id="IPR036390">
    <property type="entry name" value="WH_DNA-bd_sf"/>
</dbReference>
<gene>
    <name evidence="6" type="ORF">AACH00_07930</name>
</gene>
<feature type="domain" description="HTH iclR-type" evidence="4">
    <location>
        <begin position="20"/>
        <end position="81"/>
    </location>
</feature>
<dbReference type="PANTHER" id="PTHR30136:SF39">
    <property type="entry name" value="TRANSCRIPTIONAL REGULATORY PROTEIN"/>
    <property type="match status" value="1"/>
</dbReference>
<dbReference type="Pfam" id="PF01614">
    <property type="entry name" value="IclR_C"/>
    <property type="match status" value="1"/>
</dbReference>
<keyword evidence="1" id="KW-0805">Transcription regulation</keyword>
<evidence type="ECO:0000256" key="2">
    <source>
        <dbReference type="ARBA" id="ARBA00023125"/>
    </source>
</evidence>
<comment type="caution">
    <text evidence="6">The sequence shown here is derived from an EMBL/GenBank/DDBJ whole genome shotgun (WGS) entry which is preliminary data.</text>
</comment>
<dbReference type="InterPro" id="IPR014757">
    <property type="entry name" value="Tscrpt_reg_IclR_C"/>
</dbReference>
<keyword evidence="2" id="KW-0238">DNA-binding</keyword>
<sequence>MPRKAAQPSLADTDAAPGGAAAVDRALSLLNAFGAGDASLSLAELARRTGLYKSTVLRLLASLRHAGLLRQLADGHYALGPAVARLHAVYAASFSIDQDVQPVLRALVDQTRESAAFHVRQGAQRLCLYRVDSPQVLRDHVRMGDVLPLDRGAGGHVLMAWLGAAVNTSAPDAQRHADLHTRIRRDGVIVLSGDRVPDLTGISAPVFKAGGELVGALTLTLPTSRLQAGFAPAVLAAARGLSAQWGHEGPLPA</sequence>
<reference evidence="6 7" key="1">
    <citation type="submission" date="2024-04" db="EMBL/GenBank/DDBJ databases">
        <title>Novel species of the genus Ideonella isolated from streams.</title>
        <authorList>
            <person name="Lu H."/>
        </authorList>
    </citation>
    <scope>NUCLEOTIDE SEQUENCE [LARGE SCALE GENOMIC DNA]</scope>
    <source>
        <strain evidence="6 7">LYT19W</strain>
    </source>
</reference>
<dbReference type="Pfam" id="PF09339">
    <property type="entry name" value="HTH_IclR"/>
    <property type="match status" value="1"/>
</dbReference>
<dbReference type="SUPFAM" id="SSF46785">
    <property type="entry name" value="Winged helix' DNA-binding domain"/>
    <property type="match status" value="1"/>
</dbReference>
<evidence type="ECO:0000259" key="5">
    <source>
        <dbReference type="PROSITE" id="PS51078"/>
    </source>
</evidence>
<protein>
    <submittedName>
        <fullName evidence="6">IclR family transcriptional regulator</fullName>
    </submittedName>
</protein>
<dbReference type="Gene3D" id="1.10.10.10">
    <property type="entry name" value="Winged helix-like DNA-binding domain superfamily/Winged helix DNA-binding domain"/>
    <property type="match status" value="1"/>
</dbReference>
<dbReference type="InterPro" id="IPR050707">
    <property type="entry name" value="HTH_MetabolicPath_Reg"/>
</dbReference>
<evidence type="ECO:0000256" key="3">
    <source>
        <dbReference type="ARBA" id="ARBA00023163"/>
    </source>
</evidence>
<dbReference type="SMART" id="SM00346">
    <property type="entry name" value="HTH_ICLR"/>
    <property type="match status" value="1"/>
</dbReference>
<organism evidence="6 7">
    <name type="scientific">Ideonella margarita</name>
    <dbReference type="NCBI Taxonomy" id="2984191"/>
    <lineage>
        <taxon>Bacteria</taxon>
        <taxon>Pseudomonadati</taxon>
        <taxon>Pseudomonadota</taxon>
        <taxon>Betaproteobacteria</taxon>
        <taxon>Burkholderiales</taxon>
        <taxon>Sphaerotilaceae</taxon>
        <taxon>Ideonella</taxon>
    </lineage>
</organism>
<dbReference type="Proteomes" id="UP001379945">
    <property type="component" value="Unassembled WGS sequence"/>
</dbReference>
<dbReference type="PROSITE" id="PS51077">
    <property type="entry name" value="HTH_ICLR"/>
    <property type="match status" value="1"/>
</dbReference>
<evidence type="ECO:0000256" key="1">
    <source>
        <dbReference type="ARBA" id="ARBA00023015"/>
    </source>
</evidence>
<evidence type="ECO:0000313" key="7">
    <source>
        <dbReference type="Proteomes" id="UP001379945"/>
    </source>
</evidence>
<dbReference type="SUPFAM" id="SSF55781">
    <property type="entry name" value="GAF domain-like"/>
    <property type="match status" value="1"/>
</dbReference>
<dbReference type="RefSeq" id="WP_341398554.1">
    <property type="nucleotide sequence ID" value="NZ_JBBUTI010000005.1"/>
</dbReference>
<dbReference type="PROSITE" id="PS51078">
    <property type="entry name" value="ICLR_ED"/>
    <property type="match status" value="1"/>
</dbReference>
<feature type="domain" description="IclR-ED" evidence="5">
    <location>
        <begin position="82"/>
        <end position="247"/>
    </location>
</feature>
<keyword evidence="7" id="KW-1185">Reference proteome</keyword>
<evidence type="ECO:0000313" key="6">
    <source>
        <dbReference type="EMBL" id="MEK8046266.1"/>
    </source>
</evidence>